<evidence type="ECO:0000256" key="4">
    <source>
        <dbReference type="ARBA" id="ARBA00022490"/>
    </source>
</evidence>
<dbReference type="Pfam" id="PF21981">
    <property type="entry name" value="RecX_HTH3"/>
    <property type="match status" value="1"/>
</dbReference>
<dbReference type="InterPro" id="IPR053924">
    <property type="entry name" value="RecX_HTH_2nd"/>
</dbReference>
<dbReference type="Pfam" id="PF21982">
    <property type="entry name" value="RecX_HTH1"/>
    <property type="match status" value="1"/>
</dbReference>
<dbReference type="Pfam" id="PF02631">
    <property type="entry name" value="RecX_HTH2"/>
    <property type="match status" value="1"/>
</dbReference>
<protein>
    <recommendedName>
        <fullName evidence="3 5">Regulatory protein RecX</fullName>
    </recommendedName>
</protein>
<evidence type="ECO:0000259" key="8">
    <source>
        <dbReference type="Pfam" id="PF21982"/>
    </source>
</evidence>
<dbReference type="AlphaFoldDB" id="A0A0S2SPK0"/>
<dbReference type="GO" id="GO:0005737">
    <property type="term" value="C:cytoplasm"/>
    <property type="evidence" value="ECO:0007669"/>
    <property type="project" value="UniProtKB-SubCell"/>
</dbReference>
<evidence type="ECO:0000256" key="3">
    <source>
        <dbReference type="ARBA" id="ARBA00018111"/>
    </source>
</evidence>
<evidence type="ECO:0000313" key="10">
    <source>
        <dbReference type="Proteomes" id="UP000058114"/>
    </source>
</evidence>
<comment type="subcellular location">
    <subcellularLocation>
        <location evidence="1 5">Cytoplasm</location>
    </subcellularLocation>
</comment>
<gene>
    <name evidence="5 9" type="primary">recX</name>
    <name evidence="9" type="ORF">WL1483_4151</name>
</gene>
<proteinExistence type="inferred from homology"/>
<dbReference type="Gene3D" id="1.10.10.10">
    <property type="entry name" value="Winged helix-like DNA-binding domain superfamily/Winged helix DNA-binding domain"/>
    <property type="match status" value="3"/>
</dbReference>
<evidence type="ECO:0000256" key="5">
    <source>
        <dbReference type="HAMAP-Rule" id="MF_01114"/>
    </source>
</evidence>
<evidence type="ECO:0000259" key="6">
    <source>
        <dbReference type="Pfam" id="PF02631"/>
    </source>
</evidence>
<sequence>MHDDSEKSLTEAMNFAMRSLASKESGERELADRLLRQGVDEAMAAEVVARCKASGWVDDARYAGMLVRSLARRHYGPQKVRFELRRKGITGGQAETALEAEDIDWFTLAADWLARKGAGSDLSDPRVRAKLARALLGRGFVQDQVRHALDELKGSSSHKE</sequence>
<dbReference type="HAMAP" id="MF_01114">
    <property type="entry name" value="RecX"/>
    <property type="match status" value="1"/>
</dbReference>
<keyword evidence="4 5" id="KW-0963">Cytoplasm</keyword>
<feature type="domain" description="RecX second three-helical" evidence="6">
    <location>
        <begin position="58"/>
        <end position="98"/>
    </location>
</feature>
<evidence type="ECO:0000259" key="7">
    <source>
        <dbReference type="Pfam" id="PF21981"/>
    </source>
</evidence>
<dbReference type="GO" id="GO:0006282">
    <property type="term" value="P:regulation of DNA repair"/>
    <property type="evidence" value="ECO:0007669"/>
    <property type="project" value="UniProtKB-UniRule"/>
</dbReference>
<dbReference type="InterPro" id="IPR003783">
    <property type="entry name" value="Regulatory_RecX"/>
</dbReference>
<name>A0A0S2SPK0_9GAMM</name>
<evidence type="ECO:0000256" key="1">
    <source>
        <dbReference type="ARBA" id="ARBA00004496"/>
    </source>
</evidence>
<dbReference type="KEGG" id="asr:WL1483_4151"/>
<dbReference type="InterPro" id="IPR053925">
    <property type="entry name" value="RecX_HTH_3rd"/>
</dbReference>
<feature type="domain" description="RecX first three-helical" evidence="8">
    <location>
        <begin position="12"/>
        <end position="51"/>
    </location>
</feature>
<reference evidence="10" key="1">
    <citation type="submission" date="2015-10" db="EMBL/GenBank/DDBJ databases">
        <title>Complete Genome Sequence of Aeromonas schubertii strain WL1483.</title>
        <authorList>
            <person name="Liu L."/>
        </authorList>
    </citation>
    <scope>NUCLEOTIDE SEQUENCE [LARGE SCALE GENOMIC DNA]</scope>
    <source>
        <strain evidence="10">WL1483</strain>
    </source>
</reference>
<reference evidence="9 10" key="2">
    <citation type="journal article" date="2016" name="Genome Announc.">
        <title>Complete Genome Sequence of the Highly Virulent Aeromonas schubertii Strain WL1483, Isolated from Diseased Snakehead Fish (Channa argus) in China.</title>
        <authorList>
            <person name="Liu L."/>
            <person name="Li N."/>
            <person name="Zhang D."/>
            <person name="Fu X."/>
            <person name="Shi C."/>
            <person name="Lin Q."/>
            <person name="Hao G."/>
        </authorList>
    </citation>
    <scope>NUCLEOTIDE SEQUENCE [LARGE SCALE GENOMIC DNA]</scope>
    <source>
        <strain evidence="9 10">WL1483</strain>
    </source>
</reference>
<accession>A0A0S2SPK0</accession>
<evidence type="ECO:0000313" key="9">
    <source>
        <dbReference type="EMBL" id="ALP43570.1"/>
    </source>
</evidence>
<feature type="domain" description="RecX third three-helical" evidence="7">
    <location>
        <begin position="106"/>
        <end position="149"/>
    </location>
</feature>
<dbReference type="EMBL" id="CP013067">
    <property type="protein sequence ID" value="ALP43570.1"/>
    <property type="molecule type" value="Genomic_DNA"/>
</dbReference>
<comment type="function">
    <text evidence="5">Modulates RecA activity.</text>
</comment>
<dbReference type="PANTHER" id="PTHR33602:SF1">
    <property type="entry name" value="REGULATORY PROTEIN RECX FAMILY PROTEIN"/>
    <property type="match status" value="1"/>
</dbReference>
<dbReference type="InterPro" id="IPR036388">
    <property type="entry name" value="WH-like_DNA-bd_sf"/>
</dbReference>
<dbReference type="PANTHER" id="PTHR33602">
    <property type="entry name" value="REGULATORY PROTEIN RECX FAMILY PROTEIN"/>
    <property type="match status" value="1"/>
</dbReference>
<dbReference type="PATRIC" id="fig|652.5.peg.552"/>
<comment type="similarity">
    <text evidence="2 5">Belongs to the RecX family.</text>
</comment>
<evidence type="ECO:0000256" key="2">
    <source>
        <dbReference type="ARBA" id="ARBA00009695"/>
    </source>
</evidence>
<dbReference type="Proteomes" id="UP000058114">
    <property type="component" value="Chromosome"/>
</dbReference>
<organism evidence="9 10">
    <name type="scientific">Aeromonas schubertii</name>
    <dbReference type="NCBI Taxonomy" id="652"/>
    <lineage>
        <taxon>Bacteria</taxon>
        <taxon>Pseudomonadati</taxon>
        <taxon>Pseudomonadota</taxon>
        <taxon>Gammaproteobacteria</taxon>
        <taxon>Aeromonadales</taxon>
        <taxon>Aeromonadaceae</taxon>
        <taxon>Aeromonas</taxon>
    </lineage>
</organism>
<dbReference type="RefSeq" id="WP_060583937.1">
    <property type="nucleotide sequence ID" value="NZ_CP013067.1"/>
</dbReference>
<dbReference type="InterPro" id="IPR053926">
    <property type="entry name" value="RecX_HTH_1st"/>
</dbReference>